<keyword evidence="4" id="KW-1185">Reference proteome</keyword>
<dbReference type="EMBL" id="BQKI01000003">
    <property type="protein sequence ID" value="GJM90151.1"/>
    <property type="molecule type" value="Genomic_DNA"/>
</dbReference>
<feature type="compositionally biased region" description="Basic residues" evidence="1">
    <location>
        <begin position="91"/>
        <end position="105"/>
    </location>
</feature>
<name>A0AAV5BUR5_ELECO</name>
<proteinExistence type="predicted"/>
<organism evidence="3 4">
    <name type="scientific">Eleusine coracana subsp. coracana</name>
    <dbReference type="NCBI Taxonomy" id="191504"/>
    <lineage>
        <taxon>Eukaryota</taxon>
        <taxon>Viridiplantae</taxon>
        <taxon>Streptophyta</taxon>
        <taxon>Embryophyta</taxon>
        <taxon>Tracheophyta</taxon>
        <taxon>Spermatophyta</taxon>
        <taxon>Magnoliopsida</taxon>
        <taxon>Liliopsida</taxon>
        <taxon>Poales</taxon>
        <taxon>Poaceae</taxon>
        <taxon>PACMAD clade</taxon>
        <taxon>Chloridoideae</taxon>
        <taxon>Cynodonteae</taxon>
        <taxon>Eleusininae</taxon>
        <taxon>Eleusine</taxon>
    </lineage>
</organism>
<dbReference type="AlphaFoldDB" id="A0AAV5BUR5"/>
<sequence>MASSAAPARSHGNATAGSATAMMLPGPPGRGNGGCIDLSPAGLLAHGAGSSVVVSDPRSMQLLCVLPMPSSSLASFVTAVRWAPPACAIPRGRRGGGRGGRRRRPPPAPPRRGGPARPHRRLGRPRAGRAPLA</sequence>
<protein>
    <recommendedName>
        <fullName evidence="2">WDR11 first beta-propeller domain-containing protein</fullName>
    </recommendedName>
</protein>
<dbReference type="PANTHER" id="PTHR14593">
    <property type="entry name" value="WD REPEAT-CONTAINING PROTEIN 11"/>
    <property type="match status" value="1"/>
</dbReference>
<comment type="caution">
    <text evidence="3">The sequence shown here is derived from an EMBL/GenBank/DDBJ whole genome shotgun (WGS) entry which is preliminary data.</text>
</comment>
<accession>A0AAV5BUR5</accession>
<dbReference type="PANTHER" id="PTHR14593:SF5">
    <property type="entry name" value="WD REPEAT-CONTAINING PROTEIN 11"/>
    <property type="match status" value="1"/>
</dbReference>
<evidence type="ECO:0000313" key="4">
    <source>
        <dbReference type="Proteomes" id="UP001054889"/>
    </source>
</evidence>
<gene>
    <name evidence="3" type="primary">ga06405</name>
    <name evidence="3" type="ORF">PR202_ga06405</name>
</gene>
<dbReference type="Proteomes" id="UP001054889">
    <property type="component" value="Unassembled WGS sequence"/>
</dbReference>
<feature type="region of interest" description="Disordered" evidence="1">
    <location>
        <begin position="1"/>
        <end position="39"/>
    </location>
</feature>
<feature type="domain" description="WDR11 first beta-propeller" evidence="2">
    <location>
        <begin position="26"/>
        <end position="86"/>
    </location>
</feature>
<dbReference type="Pfam" id="PF23751">
    <property type="entry name" value="Beta-prop_WDR11_1st"/>
    <property type="match status" value="1"/>
</dbReference>
<dbReference type="InterPro" id="IPR039694">
    <property type="entry name" value="WDR11"/>
</dbReference>
<dbReference type="GO" id="GO:0005737">
    <property type="term" value="C:cytoplasm"/>
    <property type="evidence" value="ECO:0007669"/>
    <property type="project" value="TreeGrafter"/>
</dbReference>
<evidence type="ECO:0000256" key="1">
    <source>
        <dbReference type="SAM" id="MobiDB-lite"/>
    </source>
</evidence>
<evidence type="ECO:0000313" key="3">
    <source>
        <dbReference type="EMBL" id="GJM90151.1"/>
    </source>
</evidence>
<feature type="compositionally biased region" description="Basic residues" evidence="1">
    <location>
        <begin position="117"/>
        <end position="127"/>
    </location>
</feature>
<evidence type="ECO:0000259" key="2">
    <source>
        <dbReference type="Pfam" id="PF23751"/>
    </source>
</evidence>
<dbReference type="InterPro" id="IPR057852">
    <property type="entry name" value="Beta-prop_WDR11_1st"/>
</dbReference>
<feature type="region of interest" description="Disordered" evidence="1">
    <location>
        <begin position="87"/>
        <end position="133"/>
    </location>
</feature>
<reference evidence="3" key="1">
    <citation type="journal article" date="2018" name="DNA Res.">
        <title>Multiple hybrid de novo genome assembly of finger millet, an orphan allotetraploid crop.</title>
        <authorList>
            <person name="Hatakeyama M."/>
            <person name="Aluri S."/>
            <person name="Balachadran M.T."/>
            <person name="Sivarajan S.R."/>
            <person name="Patrignani A."/>
            <person name="Gruter S."/>
            <person name="Poveda L."/>
            <person name="Shimizu-Inatsugi R."/>
            <person name="Baeten J."/>
            <person name="Francoijs K.J."/>
            <person name="Nataraja K.N."/>
            <person name="Reddy Y.A.N."/>
            <person name="Phadnis S."/>
            <person name="Ravikumar R.L."/>
            <person name="Schlapbach R."/>
            <person name="Sreeman S.M."/>
            <person name="Shimizu K.K."/>
        </authorList>
    </citation>
    <scope>NUCLEOTIDE SEQUENCE</scope>
</reference>
<reference evidence="3" key="2">
    <citation type="submission" date="2021-12" db="EMBL/GenBank/DDBJ databases">
        <title>Resequencing data analysis of finger millet.</title>
        <authorList>
            <person name="Hatakeyama M."/>
            <person name="Aluri S."/>
            <person name="Balachadran M.T."/>
            <person name="Sivarajan S.R."/>
            <person name="Poveda L."/>
            <person name="Shimizu-Inatsugi R."/>
            <person name="Schlapbach R."/>
            <person name="Sreeman S.M."/>
            <person name="Shimizu K.K."/>
        </authorList>
    </citation>
    <scope>NUCLEOTIDE SEQUENCE</scope>
</reference>